<dbReference type="GO" id="GO:0006313">
    <property type="term" value="P:DNA transposition"/>
    <property type="evidence" value="ECO:0007669"/>
    <property type="project" value="InterPro"/>
</dbReference>
<dbReference type="AlphaFoldDB" id="A0A2H0BD63"/>
<dbReference type="SUPFAM" id="SSF143422">
    <property type="entry name" value="Transposase IS200-like"/>
    <property type="match status" value="1"/>
</dbReference>
<dbReference type="PANTHER" id="PTHR34322">
    <property type="entry name" value="TRANSPOSASE, Y1_TNP DOMAIN-CONTAINING"/>
    <property type="match status" value="1"/>
</dbReference>
<dbReference type="Pfam" id="PF01797">
    <property type="entry name" value="Y1_Tnp"/>
    <property type="match status" value="1"/>
</dbReference>
<dbReference type="Proteomes" id="UP000229794">
    <property type="component" value="Unassembled WGS sequence"/>
</dbReference>
<gene>
    <name evidence="2" type="ORF">COX06_02300</name>
</gene>
<dbReference type="GO" id="GO:0004803">
    <property type="term" value="F:transposase activity"/>
    <property type="evidence" value="ECO:0007669"/>
    <property type="project" value="InterPro"/>
</dbReference>
<dbReference type="Gene3D" id="3.30.70.1290">
    <property type="entry name" value="Transposase IS200-like"/>
    <property type="match status" value="1"/>
</dbReference>
<evidence type="ECO:0000313" key="3">
    <source>
        <dbReference type="Proteomes" id="UP000229794"/>
    </source>
</evidence>
<comment type="caution">
    <text evidence="2">The sequence shown here is derived from an EMBL/GenBank/DDBJ whole genome shotgun (WGS) entry which is preliminary data.</text>
</comment>
<reference evidence="2 3" key="1">
    <citation type="submission" date="2017-09" db="EMBL/GenBank/DDBJ databases">
        <title>Depth-based differentiation of microbial function through sediment-hosted aquifers and enrichment of novel symbionts in the deep terrestrial subsurface.</title>
        <authorList>
            <person name="Probst A.J."/>
            <person name="Ladd B."/>
            <person name="Jarett J.K."/>
            <person name="Geller-Mcgrath D.E."/>
            <person name="Sieber C.M."/>
            <person name="Emerson J.B."/>
            <person name="Anantharaman K."/>
            <person name="Thomas B.C."/>
            <person name="Malmstrom R."/>
            <person name="Stieglmeier M."/>
            <person name="Klingl A."/>
            <person name="Woyke T."/>
            <person name="Ryan C.M."/>
            <person name="Banfield J.F."/>
        </authorList>
    </citation>
    <scope>NUCLEOTIDE SEQUENCE [LARGE SCALE GENOMIC DNA]</scope>
    <source>
        <strain evidence="2">CG22_combo_CG10-13_8_21_14_all_42_17</strain>
    </source>
</reference>
<dbReference type="PANTHER" id="PTHR34322:SF2">
    <property type="entry name" value="TRANSPOSASE IS200-LIKE DOMAIN-CONTAINING PROTEIN"/>
    <property type="match status" value="1"/>
</dbReference>
<accession>A0A2H0BD63</accession>
<sequence>MAIRKTPFAFGEFYHIYSRGVDKRIIFLDEDDRLRFVRLLFLCNGSEAVVYKNVKNKSLKDINVGTKLVSIGAYCLIPNHFHLLIKEIREGGTTEFMRKLLTAYSAYFNKKYERTGSLFGSRFKSSHLDSDEYLKYIFAYIHLNPLKIFDSHWRERIVEKEWVRKTLRDYRFSSYLDYLNRDNAEEGLILNKTEFPKYFPTPEDFEEYVCDWINFNMNMHQGPSLAK</sequence>
<proteinExistence type="predicted"/>
<dbReference type="InterPro" id="IPR002686">
    <property type="entry name" value="Transposase_17"/>
</dbReference>
<feature type="domain" description="Transposase IS200-like" evidence="1">
    <location>
        <begin position="9"/>
        <end position="144"/>
    </location>
</feature>
<evidence type="ECO:0000259" key="1">
    <source>
        <dbReference type="SMART" id="SM01321"/>
    </source>
</evidence>
<organism evidence="2 3">
    <name type="scientific">Candidatus Zambryskibacteria bacterium CG22_combo_CG10-13_8_21_14_all_42_17</name>
    <dbReference type="NCBI Taxonomy" id="1975118"/>
    <lineage>
        <taxon>Bacteria</taxon>
        <taxon>Candidatus Zambryskiibacteriota</taxon>
    </lineage>
</organism>
<name>A0A2H0BD63_9BACT</name>
<protein>
    <recommendedName>
        <fullName evidence="1">Transposase IS200-like domain-containing protein</fullName>
    </recommendedName>
</protein>
<dbReference type="GO" id="GO:0003677">
    <property type="term" value="F:DNA binding"/>
    <property type="evidence" value="ECO:0007669"/>
    <property type="project" value="InterPro"/>
</dbReference>
<dbReference type="InterPro" id="IPR036515">
    <property type="entry name" value="Transposase_17_sf"/>
</dbReference>
<dbReference type="SMART" id="SM01321">
    <property type="entry name" value="Y1_Tnp"/>
    <property type="match status" value="1"/>
</dbReference>
<dbReference type="EMBL" id="PCST01000027">
    <property type="protein sequence ID" value="PIP55617.1"/>
    <property type="molecule type" value="Genomic_DNA"/>
</dbReference>
<evidence type="ECO:0000313" key="2">
    <source>
        <dbReference type="EMBL" id="PIP55617.1"/>
    </source>
</evidence>